<dbReference type="Proteomes" id="UP001149165">
    <property type="component" value="Unassembled WGS sequence"/>
</dbReference>
<keyword evidence="3" id="KW-1185">Reference proteome</keyword>
<reference evidence="2" key="2">
    <citation type="journal article" date="2023" name="IMA Fungus">
        <title>Comparative genomic study of the Penicillium genus elucidates a diverse pangenome and 15 lateral gene transfer events.</title>
        <authorList>
            <person name="Petersen C."/>
            <person name="Sorensen T."/>
            <person name="Nielsen M.R."/>
            <person name="Sondergaard T.E."/>
            <person name="Sorensen J.L."/>
            <person name="Fitzpatrick D.A."/>
            <person name="Frisvad J.C."/>
            <person name="Nielsen K.L."/>
        </authorList>
    </citation>
    <scope>NUCLEOTIDE SEQUENCE</scope>
    <source>
        <strain evidence="2">IBT 30069</strain>
    </source>
</reference>
<accession>A0A9W9FBN8</accession>
<reference evidence="2" key="1">
    <citation type="submission" date="2022-11" db="EMBL/GenBank/DDBJ databases">
        <authorList>
            <person name="Petersen C."/>
        </authorList>
    </citation>
    <scope>NUCLEOTIDE SEQUENCE</scope>
    <source>
        <strain evidence="2">IBT 30069</strain>
    </source>
</reference>
<evidence type="ECO:0000256" key="1">
    <source>
        <dbReference type="SAM" id="SignalP"/>
    </source>
</evidence>
<feature type="signal peptide" evidence="1">
    <location>
        <begin position="1"/>
        <end position="18"/>
    </location>
</feature>
<name>A0A9W9FBN8_9EURO</name>
<feature type="chain" id="PRO_5040908857" evidence="1">
    <location>
        <begin position="19"/>
        <end position="106"/>
    </location>
</feature>
<protein>
    <submittedName>
        <fullName evidence="2">Uncharacterized protein</fullName>
    </submittedName>
</protein>
<proteinExistence type="predicted"/>
<organism evidence="2 3">
    <name type="scientific">Penicillium angulare</name>
    <dbReference type="NCBI Taxonomy" id="116970"/>
    <lineage>
        <taxon>Eukaryota</taxon>
        <taxon>Fungi</taxon>
        <taxon>Dikarya</taxon>
        <taxon>Ascomycota</taxon>
        <taxon>Pezizomycotina</taxon>
        <taxon>Eurotiomycetes</taxon>
        <taxon>Eurotiomycetidae</taxon>
        <taxon>Eurotiales</taxon>
        <taxon>Aspergillaceae</taxon>
        <taxon>Penicillium</taxon>
    </lineage>
</organism>
<gene>
    <name evidence="2" type="ORF">N7456_007984</name>
</gene>
<comment type="caution">
    <text evidence="2">The sequence shown here is derived from an EMBL/GenBank/DDBJ whole genome shotgun (WGS) entry which is preliminary data.</text>
</comment>
<dbReference type="AlphaFoldDB" id="A0A9W9FBN8"/>
<dbReference type="OrthoDB" id="10308401at2759"/>
<evidence type="ECO:0000313" key="2">
    <source>
        <dbReference type="EMBL" id="KAJ5097263.1"/>
    </source>
</evidence>
<keyword evidence="1" id="KW-0732">Signal</keyword>
<evidence type="ECO:0000313" key="3">
    <source>
        <dbReference type="Proteomes" id="UP001149165"/>
    </source>
</evidence>
<dbReference type="EMBL" id="JAPQKH010000005">
    <property type="protein sequence ID" value="KAJ5097263.1"/>
    <property type="molecule type" value="Genomic_DNA"/>
</dbReference>
<sequence length="106" mass="11537">MKLPSLLLLASLASLGSARWTIKYYSSTDCSGDSQETYSPANTEDCTPLDPGASIRIYSTDESLSFQLFRDGDMQCASDDPDITYSSADGKCQSLDDLISYRIVQG</sequence>